<dbReference type="InterPro" id="IPR000683">
    <property type="entry name" value="Gfo/Idh/MocA-like_OxRdtase_N"/>
</dbReference>
<dbReference type="Gene3D" id="3.30.360.10">
    <property type="entry name" value="Dihydrodipicolinate Reductase, domain 2"/>
    <property type="match status" value="1"/>
</dbReference>
<keyword evidence="5" id="KW-1185">Reference proteome</keyword>
<dbReference type="Pfam" id="PF02894">
    <property type="entry name" value="GFO_IDH_MocA_C"/>
    <property type="match status" value="1"/>
</dbReference>
<evidence type="ECO:0000313" key="4">
    <source>
        <dbReference type="EMBL" id="SMG49097.1"/>
    </source>
</evidence>
<dbReference type="Proteomes" id="UP000193834">
    <property type="component" value="Unassembled WGS sequence"/>
</dbReference>
<dbReference type="STRING" id="1852522.SAMN06295960_3013"/>
<comment type="similarity">
    <text evidence="1">Belongs to the Gfo/Idh/MocA family.</text>
</comment>
<evidence type="ECO:0000259" key="3">
    <source>
        <dbReference type="Pfam" id="PF02894"/>
    </source>
</evidence>
<organism evidence="4 5">
    <name type="scientific">Paenibacillus aquistagni</name>
    <dbReference type="NCBI Taxonomy" id="1852522"/>
    <lineage>
        <taxon>Bacteria</taxon>
        <taxon>Bacillati</taxon>
        <taxon>Bacillota</taxon>
        <taxon>Bacilli</taxon>
        <taxon>Bacillales</taxon>
        <taxon>Paenibacillaceae</taxon>
        <taxon>Paenibacillus</taxon>
    </lineage>
</organism>
<dbReference type="InterPro" id="IPR051450">
    <property type="entry name" value="Gfo/Idh/MocA_Oxidoreductases"/>
</dbReference>
<feature type="domain" description="Gfo/Idh/MocA-like oxidoreductase N-terminal" evidence="2">
    <location>
        <begin position="4"/>
        <end position="125"/>
    </location>
</feature>
<protein>
    <submittedName>
        <fullName evidence="4">Predicted dehydrogenase</fullName>
    </submittedName>
</protein>
<proteinExistence type="inferred from homology"/>
<name>A0A1X7L675_9BACL</name>
<dbReference type="AlphaFoldDB" id="A0A1X7L675"/>
<dbReference type="SUPFAM" id="SSF55347">
    <property type="entry name" value="Glyceraldehyde-3-phosphate dehydrogenase-like, C-terminal domain"/>
    <property type="match status" value="1"/>
</dbReference>
<dbReference type="Pfam" id="PF01408">
    <property type="entry name" value="GFO_IDH_MocA"/>
    <property type="match status" value="1"/>
</dbReference>
<dbReference type="RefSeq" id="WP_085495378.1">
    <property type="nucleotide sequence ID" value="NZ_FXAZ01000004.1"/>
</dbReference>
<dbReference type="Gene3D" id="3.40.50.720">
    <property type="entry name" value="NAD(P)-binding Rossmann-like Domain"/>
    <property type="match status" value="1"/>
</dbReference>
<dbReference type="PANTHER" id="PTHR43377:SF2">
    <property type="entry name" value="BINDING ROSSMANN FOLD OXIDOREDUCTASE, PUTATIVE (AFU_ORTHOLOGUE AFUA_4G00560)-RELATED"/>
    <property type="match status" value="1"/>
</dbReference>
<dbReference type="EMBL" id="FXAZ01000004">
    <property type="protein sequence ID" value="SMG49097.1"/>
    <property type="molecule type" value="Genomic_DNA"/>
</dbReference>
<gene>
    <name evidence="4" type="ORF">SAMN06295960_3013</name>
</gene>
<accession>A0A1X7L675</accession>
<evidence type="ECO:0000259" key="2">
    <source>
        <dbReference type="Pfam" id="PF01408"/>
    </source>
</evidence>
<dbReference type="PANTHER" id="PTHR43377">
    <property type="entry name" value="BILIVERDIN REDUCTASE A"/>
    <property type="match status" value="1"/>
</dbReference>
<sequence length="423" mass="47655">MSIKAILIGAGVRGANVYAPYALKYPDELTFVAVAEPDEERRTSFARKHGIPAEHQYKDWKEALNQARYADAVMICTHDRMHFEQAMNALDLGYHVLLEKPISPFPKECLAMEKRAKEKGRLLTICHVLRYTPFWSTINRLIRRGDIGNIISIQLTEHIGFAHMAHSYVRGQWNQAEQSSPLILSKSCHDLDLIAWLMGQECTRISSFGSLSHFRREHAPAGATERCSDGCPHLDTCCYADFRYYLGDGRRHAAHFTEDLSDEGILKALPHTPYGRCVYACDNDVVDHQIVNMEFHSGATAAFHLSAFTHDSTRRVHIMGTHGEIQGNLSEQTFTVYDFATGNENRVQVQDGGKEGTEAMLREFCRHVRQHHAASALTSVEASIQSHMMAFAAEHSRISQGAVVDLPLFIEQHKHQVLAEACR</sequence>
<dbReference type="InterPro" id="IPR004104">
    <property type="entry name" value="Gfo/Idh/MocA-like_OxRdtase_C"/>
</dbReference>
<dbReference type="GO" id="GO:0000166">
    <property type="term" value="F:nucleotide binding"/>
    <property type="evidence" value="ECO:0007669"/>
    <property type="project" value="InterPro"/>
</dbReference>
<feature type="domain" description="Gfo/Idh/MocA-like oxidoreductase C-terminal" evidence="3">
    <location>
        <begin position="140"/>
        <end position="381"/>
    </location>
</feature>
<evidence type="ECO:0000256" key="1">
    <source>
        <dbReference type="ARBA" id="ARBA00010928"/>
    </source>
</evidence>
<evidence type="ECO:0000313" key="5">
    <source>
        <dbReference type="Proteomes" id="UP000193834"/>
    </source>
</evidence>
<dbReference type="InterPro" id="IPR036291">
    <property type="entry name" value="NAD(P)-bd_dom_sf"/>
</dbReference>
<dbReference type="SUPFAM" id="SSF51735">
    <property type="entry name" value="NAD(P)-binding Rossmann-fold domains"/>
    <property type="match status" value="1"/>
</dbReference>
<reference evidence="4 5" key="1">
    <citation type="submission" date="2017-04" db="EMBL/GenBank/DDBJ databases">
        <authorList>
            <person name="Afonso C.L."/>
            <person name="Miller P.J."/>
            <person name="Scott M.A."/>
            <person name="Spackman E."/>
            <person name="Goraichik I."/>
            <person name="Dimitrov K.M."/>
            <person name="Suarez D.L."/>
            <person name="Swayne D.E."/>
        </authorList>
    </citation>
    <scope>NUCLEOTIDE SEQUENCE [LARGE SCALE GENOMIC DNA]</scope>
    <source>
        <strain evidence="4 5">11</strain>
    </source>
</reference>